<dbReference type="GO" id="GO:0050829">
    <property type="term" value="P:defense response to Gram-negative bacterium"/>
    <property type="evidence" value="ECO:0007669"/>
    <property type="project" value="TreeGrafter"/>
</dbReference>
<dbReference type="Proteomes" id="UP001497482">
    <property type="component" value="Chromosome 5"/>
</dbReference>
<dbReference type="PANTHER" id="PTHR46838">
    <property type="entry name" value="TUMOR NECROSIS FACTOR RECEPTOR SUPERFAMILY MEMBER 14"/>
    <property type="match status" value="1"/>
</dbReference>
<dbReference type="PANTHER" id="PTHR46838:SF1">
    <property type="entry name" value="TUMOR NECROSIS FACTOR RECEPTOR SUPERFAMILY MEMBER 14"/>
    <property type="match status" value="1"/>
</dbReference>
<dbReference type="Gene3D" id="2.10.50.10">
    <property type="entry name" value="Tumor Necrosis Factor Receptor, subunit A, domain 2"/>
    <property type="match status" value="2"/>
</dbReference>
<evidence type="ECO:0000313" key="4">
    <source>
        <dbReference type="Proteomes" id="UP001497482"/>
    </source>
</evidence>
<name>A0AAV2M1Z6_KNICA</name>
<accession>A0AAV2M1Z6</accession>
<dbReference type="AlphaFoldDB" id="A0AAV2M1Z6"/>
<feature type="domain" description="TNFR-Cys" evidence="2">
    <location>
        <begin position="17"/>
        <end position="64"/>
    </location>
</feature>
<dbReference type="Pfam" id="PF00020">
    <property type="entry name" value="TNFR_c6"/>
    <property type="match status" value="2"/>
</dbReference>
<proteinExistence type="predicted"/>
<dbReference type="InterPro" id="IPR001368">
    <property type="entry name" value="TNFR/NGFR_Cys_rich_reg"/>
</dbReference>
<dbReference type="EMBL" id="OZ035827">
    <property type="protein sequence ID" value="CAL1607329.1"/>
    <property type="molecule type" value="Genomic_DNA"/>
</dbReference>
<gene>
    <name evidence="3" type="ORF">KC01_LOCUS34381</name>
</gene>
<feature type="repeat" description="TNFR-Cys" evidence="1">
    <location>
        <begin position="17"/>
        <end position="64"/>
    </location>
</feature>
<dbReference type="GO" id="GO:0002720">
    <property type="term" value="P:positive regulation of cytokine production involved in immune response"/>
    <property type="evidence" value="ECO:0007669"/>
    <property type="project" value="TreeGrafter"/>
</dbReference>
<dbReference type="PROSITE" id="PS50050">
    <property type="entry name" value="TNFR_NGFR_2"/>
    <property type="match status" value="1"/>
</dbReference>
<reference evidence="3 4" key="1">
    <citation type="submission" date="2024-04" db="EMBL/GenBank/DDBJ databases">
        <authorList>
            <person name="Waldvogel A.-M."/>
            <person name="Schoenle A."/>
        </authorList>
    </citation>
    <scope>NUCLEOTIDE SEQUENCE [LARGE SCALE GENOMIC DNA]</scope>
</reference>
<protein>
    <recommendedName>
        <fullName evidence="2">TNFR-Cys domain-containing protein</fullName>
    </recommendedName>
</protein>
<evidence type="ECO:0000259" key="2">
    <source>
        <dbReference type="PROSITE" id="PS50050"/>
    </source>
</evidence>
<dbReference type="SUPFAM" id="SSF57586">
    <property type="entry name" value="TNF receptor-like"/>
    <property type="match status" value="1"/>
</dbReference>
<dbReference type="GO" id="GO:0046642">
    <property type="term" value="P:negative regulation of alpha-beta T cell proliferation"/>
    <property type="evidence" value="ECO:0007669"/>
    <property type="project" value="TreeGrafter"/>
</dbReference>
<dbReference type="SMART" id="SM00208">
    <property type="entry name" value="TNFR"/>
    <property type="match status" value="3"/>
</dbReference>
<dbReference type="GO" id="GO:0009897">
    <property type="term" value="C:external side of plasma membrane"/>
    <property type="evidence" value="ECO:0007669"/>
    <property type="project" value="TreeGrafter"/>
</dbReference>
<organism evidence="3 4">
    <name type="scientific">Knipowitschia caucasica</name>
    <name type="common">Caucasian dwarf goby</name>
    <name type="synonym">Pomatoschistus caucasicus</name>
    <dbReference type="NCBI Taxonomy" id="637954"/>
    <lineage>
        <taxon>Eukaryota</taxon>
        <taxon>Metazoa</taxon>
        <taxon>Chordata</taxon>
        <taxon>Craniata</taxon>
        <taxon>Vertebrata</taxon>
        <taxon>Euteleostomi</taxon>
        <taxon>Actinopterygii</taxon>
        <taxon>Neopterygii</taxon>
        <taxon>Teleostei</taxon>
        <taxon>Neoteleostei</taxon>
        <taxon>Acanthomorphata</taxon>
        <taxon>Gobiaria</taxon>
        <taxon>Gobiiformes</taxon>
        <taxon>Gobioidei</taxon>
        <taxon>Gobiidae</taxon>
        <taxon>Gobiinae</taxon>
        <taxon>Knipowitschia</taxon>
    </lineage>
</organism>
<evidence type="ECO:0000313" key="3">
    <source>
        <dbReference type="EMBL" id="CAL1607329.1"/>
    </source>
</evidence>
<dbReference type="CDD" id="cd00185">
    <property type="entry name" value="TNFRSF"/>
    <property type="match status" value="1"/>
</dbReference>
<sequence length="324" mass="34306">MLVTNNCSKYHCISSEPCPEGRYQDEAWFIPPGSERLCLPCRTCAAGSGLKVKAPCSRTSNTVCEPDEGHFCWWAPGGRSCVVSQRHRRCLPGEYIRKPGGPFADTECGTCANGSFSDGTLSLCQPHTQCEQLDKVTVAAGTSESDTDIGLNDALDVFTGVQHRLTSEDPSSAGKVDPTSVSNPISIGLNDALDVFTGVQHRLTSEDPSSAGKVDPTSVSNPISIGLNDALDVFTGVQHRLTSEDPSSVGKVDPTSVSNPIRCEQLDKVTVAAGTSESDTDIGLNDALDVFTGVQHRLTSEDPSSAGKVDPTSVSNPIRSFLCL</sequence>
<keyword evidence="4" id="KW-1185">Reference proteome</keyword>
<comment type="caution">
    <text evidence="1">Lacks conserved residue(s) required for the propagation of feature annotation.</text>
</comment>
<evidence type="ECO:0000256" key="1">
    <source>
        <dbReference type="PROSITE-ProRule" id="PRU00206"/>
    </source>
</evidence>
<dbReference type="GO" id="GO:0050830">
    <property type="term" value="P:defense response to Gram-positive bacterium"/>
    <property type="evidence" value="ECO:0007669"/>
    <property type="project" value="TreeGrafter"/>
</dbReference>
<dbReference type="GO" id="GO:2000406">
    <property type="term" value="P:positive regulation of T cell migration"/>
    <property type="evidence" value="ECO:0007669"/>
    <property type="project" value="TreeGrafter"/>
</dbReference>